<dbReference type="GO" id="GO:0050659">
    <property type="term" value="F:N-acetylgalactosamine 4-sulfate 6-O-sulfotransferase activity"/>
    <property type="evidence" value="ECO:0007669"/>
    <property type="project" value="TreeGrafter"/>
</dbReference>
<dbReference type="EMBL" id="AMQN01033604">
    <property type="status" value="NOT_ANNOTATED_CDS"/>
    <property type="molecule type" value="Genomic_DNA"/>
</dbReference>
<feature type="non-terminal residue" evidence="2">
    <location>
        <position position="1"/>
    </location>
</feature>
<dbReference type="Gene3D" id="3.40.50.300">
    <property type="entry name" value="P-loop containing nucleotide triphosphate hydrolases"/>
    <property type="match status" value="1"/>
</dbReference>
<accession>R7TA17</accession>
<dbReference type="SUPFAM" id="SSF52540">
    <property type="entry name" value="P-loop containing nucleoside triphosphate hydrolases"/>
    <property type="match status" value="1"/>
</dbReference>
<feature type="domain" description="Sulfotransferase" evidence="1">
    <location>
        <begin position="10"/>
        <end position="64"/>
    </location>
</feature>
<dbReference type="EMBL" id="KB311931">
    <property type="protein sequence ID" value="ELT88225.1"/>
    <property type="molecule type" value="Genomic_DNA"/>
</dbReference>
<protein>
    <recommendedName>
        <fullName evidence="1">Sulfotransferase domain-containing protein</fullName>
    </recommendedName>
</protein>
<dbReference type="InterPro" id="IPR000863">
    <property type="entry name" value="Sulfotransferase_dom"/>
</dbReference>
<reference evidence="4" key="1">
    <citation type="submission" date="2012-12" db="EMBL/GenBank/DDBJ databases">
        <authorList>
            <person name="Hellsten U."/>
            <person name="Grimwood J."/>
            <person name="Chapman J.A."/>
            <person name="Shapiro H."/>
            <person name="Aerts A."/>
            <person name="Otillar R.P."/>
            <person name="Terry A.Y."/>
            <person name="Boore J.L."/>
            <person name="Simakov O."/>
            <person name="Marletaz F."/>
            <person name="Cho S.-J."/>
            <person name="Edsinger-Gonzales E."/>
            <person name="Havlak P."/>
            <person name="Kuo D.-H."/>
            <person name="Larsson T."/>
            <person name="Lv J."/>
            <person name="Arendt D."/>
            <person name="Savage R."/>
            <person name="Osoegawa K."/>
            <person name="de Jong P."/>
            <person name="Lindberg D.R."/>
            <person name="Seaver E.C."/>
            <person name="Weisblat D.A."/>
            <person name="Putnam N.H."/>
            <person name="Grigoriev I.V."/>
            <person name="Rokhsar D.S."/>
        </authorList>
    </citation>
    <scope>NUCLEOTIDE SEQUENCE</scope>
    <source>
        <strain evidence="4">I ESC-2004</strain>
    </source>
</reference>
<feature type="non-terminal residue" evidence="2">
    <location>
        <position position="64"/>
    </location>
</feature>
<gene>
    <name evidence="2" type="ORF">CAPTEDRAFT_60544</name>
</gene>
<evidence type="ECO:0000313" key="2">
    <source>
        <dbReference type="EMBL" id="ELT88225.1"/>
    </source>
</evidence>
<dbReference type="AlphaFoldDB" id="R7TA17"/>
<reference evidence="3" key="3">
    <citation type="submission" date="2015-06" db="UniProtKB">
        <authorList>
            <consortium name="EnsemblMetazoa"/>
        </authorList>
    </citation>
    <scope>IDENTIFICATION</scope>
</reference>
<dbReference type="OrthoDB" id="526228at2759"/>
<dbReference type="Proteomes" id="UP000014760">
    <property type="component" value="Unassembled WGS sequence"/>
</dbReference>
<keyword evidence="4" id="KW-1185">Reference proteome</keyword>
<evidence type="ECO:0000313" key="3">
    <source>
        <dbReference type="EnsemblMetazoa" id="CapteP60544"/>
    </source>
</evidence>
<proteinExistence type="predicted"/>
<name>R7TA17_CAPTE</name>
<evidence type="ECO:0000259" key="1">
    <source>
        <dbReference type="Pfam" id="PF00685"/>
    </source>
</evidence>
<organism evidence="2">
    <name type="scientific">Capitella teleta</name>
    <name type="common">Polychaete worm</name>
    <dbReference type="NCBI Taxonomy" id="283909"/>
    <lineage>
        <taxon>Eukaryota</taxon>
        <taxon>Metazoa</taxon>
        <taxon>Spiralia</taxon>
        <taxon>Lophotrochozoa</taxon>
        <taxon>Annelida</taxon>
        <taxon>Polychaeta</taxon>
        <taxon>Sedentaria</taxon>
        <taxon>Scolecida</taxon>
        <taxon>Capitellidae</taxon>
        <taxon>Capitella</taxon>
    </lineage>
</organism>
<evidence type="ECO:0000313" key="4">
    <source>
        <dbReference type="Proteomes" id="UP000014760"/>
    </source>
</evidence>
<dbReference type="PANTHER" id="PTHR15723:SF0">
    <property type="entry name" value="CARBOHYDRATE SULFOTRANSFERASE 15"/>
    <property type="match status" value="1"/>
</dbReference>
<dbReference type="GO" id="GO:0019319">
    <property type="term" value="P:hexose biosynthetic process"/>
    <property type="evidence" value="ECO:0007669"/>
    <property type="project" value="TreeGrafter"/>
</dbReference>
<reference evidence="2 4" key="2">
    <citation type="journal article" date="2013" name="Nature">
        <title>Insights into bilaterian evolution from three spiralian genomes.</title>
        <authorList>
            <person name="Simakov O."/>
            <person name="Marletaz F."/>
            <person name="Cho S.J."/>
            <person name="Edsinger-Gonzales E."/>
            <person name="Havlak P."/>
            <person name="Hellsten U."/>
            <person name="Kuo D.H."/>
            <person name="Larsson T."/>
            <person name="Lv J."/>
            <person name="Arendt D."/>
            <person name="Savage R."/>
            <person name="Osoegawa K."/>
            <person name="de Jong P."/>
            <person name="Grimwood J."/>
            <person name="Chapman J.A."/>
            <person name="Shapiro H."/>
            <person name="Aerts A."/>
            <person name="Otillar R.P."/>
            <person name="Terry A.Y."/>
            <person name="Boore J.L."/>
            <person name="Grigoriev I.V."/>
            <person name="Lindberg D.R."/>
            <person name="Seaver E.C."/>
            <person name="Weisblat D.A."/>
            <person name="Putnam N.H."/>
            <person name="Rokhsar D.S."/>
        </authorList>
    </citation>
    <scope>NUCLEOTIDE SEQUENCE</scope>
    <source>
        <strain evidence="2 4">I ESC-2004</strain>
    </source>
</reference>
<dbReference type="PANTHER" id="PTHR15723">
    <property type="entry name" value="CARBOHYDRATE SULFOTRANSFERASE 15"/>
    <property type="match status" value="1"/>
</dbReference>
<sequence>TLNKRIYETNTNNIVQNRAWTGLYAIYLKDWLKVFPRNQVFVLFLEDYRKRKTELLQEVSEFLG</sequence>
<dbReference type="EnsemblMetazoa" id="CapteT60544">
    <property type="protein sequence ID" value="CapteP60544"/>
    <property type="gene ID" value="CapteG60544"/>
</dbReference>
<dbReference type="HOGENOM" id="CLU_2874239_0_0_1"/>
<dbReference type="Pfam" id="PF00685">
    <property type="entry name" value="Sulfotransfer_1"/>
    <property type="match status" value="1"/>
</dbReference>
<dbReference type="InterPro" id="IPR027417">
    <property type="entry name" value="P-loop_NTPase"/>
</dbReference>
<dbReference type="InterPro" id="IPR052654">
    <property type="entry name" value="CS_Sulfotransferase"/>
</dbReference>